<feature type="compositionally biased region" description="Basic and acidic residues" evidence="1">
    <location>
        <begin position="112"/>
        <end position="125"/>
    </location>
</feature>
<keyword evidence="3" id="KW-1185">Reference proteome</keyword>
<evidence type="ECO:0000313" key="2">
    <source>
        <dbReference type="EMBL" id="KAK1405581.1"/>
    </source>
</evidence>
<protein>
    <submittedName>
        <fullName evidence="2">Uncharacterized protein</fullName>
    </submittedName>
</protein>
<sequence length="198" mass="22282">MIKICPEHLVQCFELPSQSDTTEKSDSVSFGKPIIDEAAYGELREPDAYFWKNNEVDCLESGNLDNGLVGTDYIVSFENNYKNGNQLCDHQHDANAEGQDGELDDNGSQTREIQKKKLSSHEETPHNGPILRNNFPFTQSQRLRCVNSGTPARGSDMNLYDNRQFSDKLSEDVNGPPLERDYQLIEMIHMIATGDPLA</sequence>
<gene>
    <name evidence="2" type="ORF">POM88_005186</name>
</gene>
<dbReference type="EMBL" id="JAUIZM010000001">
    <property type="protein sequence ID" value="KAK1405581.1"/>
    <property type="molecule type" value="Genomic_DNA"/>
</dbReference>
<reference evidence="2" key="1">
    <citation type="submission" date="2023-02" db="EMBL/GenBank/DDBJ databases">
        <title>Genome of toxic invasive species Heracleum sosnowskyi carries increased number of genes despite the absence of recent whole-genome duplications.</title>
        <authorList>
            <person name="Schelkunov M."/>
            <person name="Shtratnikova V."/>
            <person name="Makarenko M."/>
            <person name="Klepikova A."/>
            <person name="Omelchenko D."/>
            <person name="Novikova G."/>
            <person name="Obukhova E."/>
            <person name="Bogdanov V."/>
            <person name="Penin A."/>
            <person name="Logacheva M."/>
        </authorList>
    </citation>
    <scope>NUCLEOTIDE SEQUENCE</scope>
    <source>
        <strain evidence="2">Hsosn_3</strain>
        <tissue evidence="2">Leaf</tissue>
    </source>
</reference>
<reference evidence="2" key="2">
    <citation type="submission" date="2023-05" db="EMBL/GenBank/DDBJ databases">
        <authorList>
            <person name="Schelkunov M.I."/>
        </authorList>
    </citation>
    <scope>NUCLEOTIDE SEQUENCE</scope>
    <source>
        <strain evidence="2">Hsosn_3</strain>
        <tissue evidence="2">Leaf</tissue>
    </source>
</reference>
<feature type="region of interest" description="Disordered" evidence="1">
    <location>
        <begin position="88"/>
        <end position="134"/>
    </location>
</feature>
<accession>A0AAD8JN14</accession>
<name>A0AAD8JN14_9APIA</name>
<comment type="caution">
    <text evidence="2">The sequence shown here is derived from an EMBL/GenBank/DDBJ whole genome shotgun (WGS) entry which is preliminary data.</text>
</comment>
<organism evidence="2 3">
    <name type="scientific">Heracleum sosnowskyi</name>
    <dbReference type="NCBI Taxonomy" id="360622"/>
    <lineage>
        <taxon>Eukaryota</taxon>
        <taxon>Viridiplantae</taxon>
        <taxon>Streptophyta</taxon>
        <taxon>Embryophyta</taxon>
        <taxon>Tracheophyta</taxon>
        <taxon>Spermatophyta</taxon>
        <taxon>Magnoliopsida</taxon>
        <taxon>eudicotyledons</taxon>
        <taxon>Gunneridae</taxon>
        <taxon>Pentapetalae</taxon>
        <taxon>asterids</taxon>
        <taxon>campanulids</taxon>
        <taxon>Apiales</taxon>
        <taxon>Apiaceae</taxon>
        <taxon>Apioideae</taxon>
        <taxon>apioid superclade</taxon>
        <taxon>Tordylieae</taxon>
        <taxon>Tordyliinae</taxon>
        <taxon>Heracleum</taxon>
    </lineage>
</organism>
<evidence type="ECO:0000313" key="3">
    <source>
        <dbReference type="Proteomes" id="UP001237642"/>
    </source>
</evidence>
<dbReference type="Proteomes" id="UP001237642">
    <property type="component" value="Unassembled WGS sequence"/>
</dbReference>
<dbReference type="AlphaFoldDB" id="A0AAD8JN14"/>
<proteinExistence type="predicted"/>
<evidence type="ECO:0000256" key="1">
    <source>
        <dbReference type="SAM" id="MobiDB-lite"/>
    </source>
</evidence>